<dbReference type="InterPro" id="IPR043203">
    <property type="entry name" value="VGCC_Ca_Na"/>
</dbReference>
<evidence type="ECO:0000256" key="6">
    <source>
        <dbReference type="SAM" id="Phobius"/>
    </source>
</evidence>
<proteinExistence type="predicted"/>
<dbReference type="InterPro" id="IPR027359">
    <property type="entry name" value="Volt_channel_dom_sf"/>
</dbReference>
<feature type="transmembrane region" description="Helical" evidence="6">
    <location>
        <begin position="353"/>
        <end position="375"/>
    </location>
</feature>
<dbReference type="Gene3D" id="1.20.120.350">
    <property type="entry name" value="Voltage-gated potassium channels. Chain C"/>
    <property type="match status" value="1"/>
</dbReference>
<evidence type="ECO:0000313" key="8">
    <source>
        <dbReference type="EMBL" id="CAK0883118.1"/>
    </source>
</evidence>
<evidence type="ECO:0000256" key="3">
    <source>
        <dbReference type="ARBA" id="ARBA00022989"/>
    </source>
</evidence>
<dbReference type="PANTHER" id="PTHR10037:SF62">
    <property type="entry name" value="SODIUM CHANNEL PROTEIN 60E"/>
    <property type="match status" value="1"/>
</dbReference>
<organism evidence="8 9">
    <name type="scientific">Prorocentrum cordatum</name>
    <dbReference type="NCBI Taxonomy" id="2364126"/>
    <lineage>
        <taxon>Eukaryota</taxon>
        <taxon>Sar</taxon>
        <taxon>Alveolata</taxon>
        <taxon>Dinophyceae</taxon>
        <taxon>Prorocentrales</taxon>
        <taxon>Prorocentraceae</taxon>
        <taxon>Prorocentrum</taxon>
    </lineage>
</organism>
<dbReference type="Gene3D" id="1.10.287.70">
    <property type="match status" value="1"/>
</dbReference>
<keyword evidence="3 6" id="KW-1133">Transmembrane helix</keyword>
<keyword evidence="4 6" id="KW-0472">Membrane</keyword>
<dbReference type="EMBL" id="CAUYUJ010018375">
    <property type="protein sequence ID" value="CAK0883118.1"/>
    <property type="molecule type" value="Genomic_DNA"/>
</dbReference>
<evidence type="ECO:0000256" key="5">
    <source>
        <dbReference type="SAM" id="MobiDB-lite"/>
    </source>
</evidence>
<evidence type="ECO:0000256" key="2">
    <source>
        <dbReference type="ARBA" id="ARBA00022692"/>
    </source>
</evidence>
<evidence type="ECO:0000256" key="1">
    <source>
        <dbReference type="ARBA" id="ARBA00004141"/>
    </source>
</evidence>
<feature type="transmembrane region" description="Helical" evidence="6">
    <location>
        <begin position="453"/>
        <end position="476"/>
    </location>
</feature>
<feature type="domain" description="Ion transport" evidence="7">
    <location>
        <begin position="217"/>
        <end position="469"/>
    </location>
</feature>
<feature type="compositionally biased region" description="Basic and acidic residues" evidence="5">
    <location>
        <begin position="483"/>
        <end position="513"/>
    </location>
</feature>
<keyword evidence="9" id="KW-1185">Reference proteome</keyword>
<accession>A0ABN9WA64</accession>
<dbReference type="PANTHER" id="PTHR10037">
    <property type="entry name" value="VOLTAGE-GATED CATION CHANNEL CALCIUM AND SODIUM"/>
    <property type="match status" value="1"/>
</dbReference>
<dbReference type="Proteomes" id="UP001189429">
    <property type="component" value="Unassembled WGS sequence"/>
</dbReference>
<feature type="transmembrane region" description="Helical" evidence="6">
    <location>
        <begin position="216"/>
        <end position="236"/>
    </location>
</feature>
<feature type="region of interest" description="Disordered" evidence="5">
    <location>
        <begin position="115"/>
        <end position="157"/>
    </location>
</feature>
<sequence length="513" mass="57708">MQMPRAPLETIPRMDLRMDVVDVVETVESSVMDLPRPLTMVKPPPPDQSMGLGTWDAPEPVVVDPEPFSFKELMGMLADAHHRQVRGLEAEAARARERLAKSERRQTVLERELEEAARRSSVPGAVEPVCGRSQSRSRTLPARFPQGQHGGLAEGVPQGRALTKDTTSTGNGRSAWANELAKISRMDSVVRRFTVEESKFNEHRTGRWAYKIVKSVYFDALSYVLIIANSIFIGVFMEHQLSCAIKGRTSNKAFDIVEAAFVVWFSVELLLKILAEDVKVFLGPDWPWNALDLVLVISAVGQLASESGAPNISFARNLRLVRVVSILRVARVVRICQSLRVMIFAILRCLDALLWVFIVLAFFMYIFAMSFMHAVTVQFQDFESTWLAPCPDQESCQSDELGCPAKCAHLTWLDYHLGSLPKIMLMLFQSMTNGRDWAEVYDMLHQIHGNYGFIFVVFIYFMFFLVLNVSMVGTVVDVTSGVSKRDRDPGSGQERDDTAKGVHEQHQGVLHER</sequence>
<dbReference type="SUPFAM" id="SSF81324">
    <property type="entry name" value="Voltage-gated potassium channels"/>
    <property type="match status" value="1"/>
</dbReference>
<evidence type="ECO:0000259" key="7">
    <source>
        <dbReference type="Pfam" id="PF00520"/>
    </source>
</evidence>
<dbReference type="InterPro" id="IPR005821">
    <property type="entry name" value="Ion_trans_dom"/>
</dbReference>
<feature type="region of interest" description="Disordered" evidence="5">
    <location>
        <begin position="482"/>
        <end position="513"/>
    </location>
</feature>
<evidence type="ECO:0000313" key="9">
    <source>
        <dbReference type="Proteomes" id="UP001189429"/>
    </source>
</evidence>
<keyword evidence="2 6" id="KW-0812">Transmembrane</keyword>
<comment type="subcellular location">
    <subcellularLocation>
        <location evidence="1">Membrane</location>
        <topology evidence="1">Multi-pass membrane protein</topology>
    </subcellularLocation>
</comment>
<gene>
    <name evidence="8" type="ORF">PCOR1329_LOCUS65399</name>
</gene>
<dbReference type="Pfam" id="PF00520">
    <property type="entry name" value="Ion_trans"/>
    <property type="match status" value="1"/>
</dbReference>
<evidence type="ECO:0000256" key="4">
    <source>
        <dbReference type="ARBA" id="ARBA00023136"/>
    </source>
</evidence>
<name>A0ABN9WA64_9DINO</name>
<protein>
    <recommendedName>
        <fullName evidence="7">Ion transport domain-containing protein</fullName>
    </recommendedName>
</protein>
<comment type="caution">
    <text evidence="8">The sequence shown here is derived from an EMBL/GenBank/DDBJ whole genome shotgun (WGS) entry which is preliminary data.</text>
</comment>
<reference evidence="8" key="1">
    <citation type="submission" date="2023-10" db="EMBL/GenBank/DDBJ databases">
        <authorList>
            <person name="Chen Y."/>
            <person name="Shah S."/>
            <person name="Dougan E. K."/>
            <person name="Thang M."/>
            <person name="Chan C."/>
        </authorList>
    </citation>
    <scope>NUCLEOTIDE SEQUENCE [LARGE SCALE GENOMIC DNA]</scope>
</reference>